<evidence type="ECO:0000256" key="3">
    <source>
        <dbReference type="ARBA" id="ARBA00023172"/>
    </source>
</evidence>
<dbReference type="PANTHER" id="PTHR30349:SF81">
    <property type="entry name" value="TYROSINE RECOMBINASE XERC"/>
    <property type="match status" value="1"/>
</dbReference>
<evidence type="ECO:0000259" key="6">
    <source>
        <dbReference type="PROSITE" id="PS51900"/>
    </source>
</evidence>
<evidence type="ECO:0000256" key="1">
    <source>
        <dbReference type="ARBA" id="ARBA00022908"/>
    </source>
</evidence>
<dbReference type="PANTHER" id="PTHR30349">
    <property type="entry name" value="PHAGE INTEGRASE-RELATED"/>
    <property type="match status" value="1"/>
</dbReference>
<dbReference type="InterPro" id="IPR011010">
    <property type="entry name" value="DNA_brk_join_enz"/>
</dbReference>
<dbReference type="InterPro" id="IPR010998">
    <property type="entry name" value="Integrase_recombinase_N"/>
</dbReference>
<dbReference type="GO" id="GO:0003677">
    <property type="term" value="F:DNA binding"/>
    <property type="evidence" value="ECO:0007669"/>
    <property type="project" value="UniProtKB-UniRule"/>
</dbReference>
<evidence type="ECO:0000256" key="4">
    <source>
        <dbReference type="PROSITE-ProRule" id="PRU01248"/>
    </source>
</evidence>
<organism evidence="7 8">
    <name type="scientific">Candidatus Chisholmbacteria bacterium RIFCSPHIGHO2_01_FULL_48_12</name>
    <dbReference type="NCBI Taxonomy" id="1797589"/>
    <lineage>
        <taxon>Bacteria</taxon>
        <taxon>Candidatus Chisholmiibacteriota</taxon>
    </lineage>
</organism>
<keyword evidence="1" id="KW-0229">DNA integration</keyword>
<keyword evidence="2 4" id="KW-0238">DNA-binding</keyword>
<evidence type="ECO:0008006" key="9">
    <source>
        <dbReference type="Google" id="ProtNLM"/>
    </source>
</evidence>
<sequence length="289" mass="32195">MTLSLAQAHQQFIADLEHQRKTTNTILAYGKDIAQFSAFLSQNSISAPNQISPAAIDQFQASLQKTYTPKSVSRKLNSLKTFCRFLHQNGITPANPSTHVHNPPVTPHPPRILSPLEYRALRDAARTDTRLAAIVELLLQTGMRIGELSHLQLTDITADNRSVIIKSYESRLGRTIPLSPTARQALIRYLENRPHSSDPTLFVTKTGHPFLVRNIRASINRLFRQAGIKSATVNDLRHAFIATQIRAGIPLNFIAEVVGHKRLSTTETYLKYIKPSSPLKSATPQLAEL</sequence>
<dbReference type="InterPro" id="IPR050090">
    <property type="entry name" value="Tyrosine_recombinase_XerCD"/>
</dbReference>
<feature type="domain" description="Core-binding (CB)" evidence="6">
    <location>
        <begin position="3"/>
        <end position="87"/>
    </location>
</feature>
<dbReference type="InterPro" id="IPR004107">
    <property type="entry name" value="Integrase_SAM-like_N"/>
</dbReference>
<dbReference type="AlphaFoldDB" id="A0A1G1VRG9"/>
<dbReference type="Gene3D" id="1.10.150.130">
    <property type="match status" value="1"/>
</dbReference>
<dbReference type="CDD" id="cd00397">
    <property type="entry name" value="DNA_BRE_C"/>
    <property type="match status" value="1"/>
</dbReference>
<reference evidence="7 8" key="1">
    <citation type="journal article" date="2016" name="Nat. Commun.">
        <title>Thousands of microbial genomes shed light on interconnected biogeochemical processes in an aquifer system.</title>
        <authorList>
            <person name="Anantharaman K."/>
            <person name="Brown C.T."/>
            <person name="Hug L.A."/>
            <person name="Sharon I."/>
            <person name="Castelle C.J."/>
            <person name="Probst A.J."/>
            <person name="Thomas B.C."/>
            <person name="Singh A."/>
            <person name="Wilkins M.J."/>
            <person name="Karaoz U."/>
            <person name="Brodie E.L."/>
            <person name="Williams K.H."/>
            <person name="Hubbard S.S."/>
            <person name="Banfield J.F."/>
        </authorList>
    </citation>
    <scope>NUCLEOTIDE SEQUENCE [LARGE SCALE GENOMIC DNA]</scope>
</reference>
<proteinExistence type="predicted"/>
<evidence type="ECO:0000256" key="2">
    <source>
        <dbReference type="ARBA" id="ARBA00023125"/>
    </source>
</evidence>
<accession>A0A1G1VRG9</accession>
<dbReference type="Proteomes" id="UP000177324">
    <property type="component" value="Unassembled WGS sequence"/>
</dbReference>
<evidence type="ECO:0000259" key="5">
    <source>
        <dbReference type="PROSITE" id="PS51898"/>
    </source>
</evidence>
<feature type="domain" description="Tyr recombinase" evidence="5">
    <location>
        <begin position="108"/>
        <end position="284"/>
    </location>
</feature>
<gene>
    <name evidence="7" type="ORF">A2784_04905</name>
</gene>
<dbReference type="InterPro" id="IPR013762">
    <property type="entry name" value="Integrase-like_cat_sf"/>
</dbReference>
<dbReference type="STRING" id="1797589.A2784_04905"/>
<dbReference type="PROSITE" id="PS51900">
    <property type="entry name" value="CB"/>
    <property type="match status" value="1"/>
</dbReference>
<dbReference type="Pfam" id="PF00589">
    <property type="entry name" value="Phage_integrase"/>
    <property type="match status" value="1"/>
</dbReference>
<comment type="caution">
    <text evidence="7">The sequence shown here is derived from an EMBL/GenBank/DDBJ whole genome shotgun (WGS) entry which is preliminary data.</text>
</comment>
<protein>
    <recommendedName>
        <fullName evidence="9">Integrase</fullName>
    </recommendedName>
</protein>
<dbReference type="InterPro" id="IPR002104">
    <property type="entry name" value="Integrase_catalytic"/>
</dbReference>
<dbReference type="SUPFAM" id="SSF56349">
    <property type="entry name" value="DNA breaking-rejoining enzymes"/>
    <property type="match status" value="1"/>
</dbReference>
<dbReference type="EMBL" id="MHCH01000012">
    <property type="protein sequence ID" value="OGY17993.1"/>
    <property type="molecule type" value="Genomic_DNA"/>
</dbReference>
<dbReference type="InterPro" id="IPR044068">
    <property type="entry name" value="CB"/>
</dbReference>
<keyword evidence="3" id="KW-0233">DNA recombination</keyword>
<dbReference type="PROSITE" id="PS51898">
    <property type="entry name" value="TYR_RECOMBINASE"/>
    <property type="match status" value="1"/>
</dbReference>
<dbReference type="GO" id="GO:0006310">
    <property type="term" value="P:DNA recombination"/>
    <property type="evidence" value="ECO:0007669"/>
    <property type="project" value="UniProtKB-KW"/>
</dbReference>
<dbReference type="Pfam" id="PF02899">
    <property type="entry name" value="Phage_int_SAM_1"/>
    <property type="match status" value="1"/>
</dbReference>
<name>A0A1G1VRG9_9BACT</name>
<evidence type="ECO:0000313" key="7">
    <source>
        <dbReference type="EMBL" id="OGY17993.1"/>
    </source>
</evidence>
<dbReference type="GO" id="GO:0015074">
    <property type="term" value="P:DNA integration"/>
    <property type="evidence" value="ECO:0007669"/>
    <property type="project" value="UniProtKB-KW"/>
</dbReference>
<dbReference type="Gene3D" id="1.10.443.10">
    <property type="entry name" value="Intergrase catalytic core"/>
    <property type="match status" value="1"/>
</dbReference>
<evidence type="ECO:0000313" key="8">
    <source>
        <dbReference type="Proteomes" id="UP000177324"/>
    </source>
</evidence>